<dbReference type="RefSeq" id="WP_373972814.1">
    <property type="nucleotide sequence ID" value="NZ_JBHDLJ010000012.1"/>
</dbReference>
<proteinExistence type="predicted"/>
<dbReference type="Pfam" id="PF11625">
    <property type="entry name" value="DUF3253"/>
    <property type="match status" value="1"/>
</dbReference>
<evidence type="ECO:0000313" key="2">
    <source>
        <dbReference type="Proteomes" id="UP001575652"/>
    </source>
</evidence>
<name>A0ABV4UTR0_9MICC</name>
<keyword evidence="2" id="KW-1185">Reference proteome</keyword>
<comment type="caution">
    <text evidence="1">The sequence shown here is derived from an EMBL/GenBank/DDBJ whole genome shotgun (WGS) entry which is preliminary data.</text>
</comment>
<reference evidence="1 2" key="1">
    <citation type="submission" date="2024-09" db="EMBL/GenBank/DDBJ databases">
        <authorList>
            <person name="Salinas-Garcia M.A."/>
            <person name="Prieme A."/>
        </authorList>
    </citation>
    <scope>NUCLEOTIDE SEQUENCE [LARGE SCALE GENOMIC DNA]</scope>
    <source>
        <strain evidence="1 2">DSM 21081</strain>
    </source>
</reference>
<evidence type="ECO:0000313" key="1">
    <source>
        <dbReference type="EMBL" id="MFB0835642.1"/>
    </source>
</evidence>
<dbReference type="EMBL" id="JBHDLJ010000012">
    <property type="protein sequence ID" value="MFB0835642.1"/>
    <property type="molecule type" value="Genomic_DNA"/>
</dbReference>
<protein>
    <submittedName>
        <fullName evidence="1">DUF3253 domain-containing protein</fullName>
    </submittedName>
</protein>
<dbReference type="Proteomes" id="UP001575652">
    <property type="component" value="Unassembled WGS sequence"/>
</dbReference>
<dbReference type="InterPro" id="IPR036388">
    <property type="entry name" value="WH-like_DNA-bd_sf"/>
</dbReference>
<dbReference type="Gene3D" id="1.10.10.10">
    <property type="entry name" value="Winged helix-like DNA-binding domain superfamily/Winged helix DNA-binding domain"/>
    <property type="match status" value="1"/>
</dbReference>
<accession>A0ABV4UTR0</accession>
<sequence length="88" mass="9718">MSGRAVPERDVLRAEILRLAEARGRGRTICPSEVARSLDPQDWRRLMQPVREAAFGLADERAVAILQRGEIVDGRTAKGPLRIGWVAG</sequence>
<dbReference type="InterPro" id="IPR036390">
    <property type="entry name" value="WH_DNA-bd_sf"/>
</dbReference>
<dbReference type="InterPro" id="IPR021660">
    <property type="entry name" value="DUF3253"/>
</dbReference>
<dbReference type="SUPFAM" id="SSF46785">
    <property type="entry name" value="Winged helix' DNA-binding domain"/>
    <property type="match status" value="1"/>
</dbReference>
<organism evidence="1 2">
    <name type="scientific">Arthrobacter halodurans</name>
    <dbReference type="NCBI Taxonomy" id="516699"/>
    <lineage>
        <taxon>Bacteria</taxon>
        <taxon>Bacillati</taxon>
        <taxon>Actinomycetota</taxon>
        <taxon>Actinomycetes</taxon>
        <taxon>Micrococcales</taxon>
        <taxon>Micrococcaceae</taxon>
        <taxon>Arthrobacter</taxon>
    </lineage>
</organism>
<gene>
    <name evidence="1" type="ORF">ACETWP_13700</name>
</gene>